<dbReference type="Proteomes" id="UP000694865">
    <property type="component" value="Unplaced"/>
</dbReference>
<comment type="cofactor">
    <cofactor evidence="1">
        <name>L-ascorbate</name>
        <dbReference type="ChEBI" id="CHEBI:38290"/>
    </cofactor>
</comment>
<feature type="signal peptide" evidence="14 18">
    <location>
        <begin position="1"/>
        <end position="23"/>
    </location>
</feature>
<evidence type="ECO:0000256" key="13">
    <source>
        <dbReference type="ARBA" id="ARBA00023180"/>
    </source>
</evidence>
<comment type="similarity">
    <text evidence="3">Belongs to the leprecan family.</text>
</comment>
<dbReference type="InterPro" id="IPR006620">
    <property type="entry name" value="Pro_4_hyd_alph"/>
</dbReference>
<keyword evidence="13" id="KW-0325">Glycoprotein</keyword>
<evidence type="ECO:0000313" key="16">
    <source>
        <dbReference type="EMBL" id="ACY92562.1"/>
    </source>
</evidence>
<evidence type="ECO:0000256" key="9">
    <source>
        <dbReference type="ARBA" id="ARBA00022824"/>
    </source>
</evidence>
<dbReference type="PANTHER" id="PTHR14049">
    <property type="entry name" value="LEPRECAN 1"/>
    <property type="match status" value="1"/>
</dbReference>
<sequence length="680" mass="78127">MAQLATILSVFAISYISLIIVSSGEIPKTYDELYNSGIEAYTSEDWYGTIDSLEKAIAEFKFYRSSLATCRLRCNNVTSQFEDGYLEQFDDLFFFDRVLRKAECLTRCKDKYLGHRPERISQEITNDFVLNVPYSYLQMAYYKTDQMEKAASAAYTFLLANPDDVMMNSNMDWYQANSGIENLVMEDMEAKPHQINYMQGQDAYGQEDWSEAIDYFEQSLEEFYKVDGECRSLCEGPHEYEEFQDLYISIGTHYHSVVNCRLNCFQKTSVLEGKFAGDFLPSIYHYLQYAYFQVGEPDKAVQCAVSYLLFLPEDEVMTKNMEFYETQTGINVDSYQPRDDAKLYHSRVTVEDSLKKFADSFMTLPSNVVADTPVEEFSEKKKGDIDDIDANNIEDDVEGEDVIIETSKAKYFGEIQNDDDDDVRSNMDNVTIVMTEKELNGTLRMVADLFASQMQCDQLIELALAGAVEGDGYSGKAKPHTTFETFSGLTVLNAAEKAREGLVKAEDALLYLDLSEKARRYVESYFKLPTRLFFSYTHLVCREAEPDAPQDRDDLSHPIHADNCWLDDKGNCIKKSPAYVWRDYSALMYLNEDFEGGEFIFARFNKTVEASVQPKCGRLVSFSAGEENLHGVKAVTKGRRCALAMWYTLDTKYDEKAHIEAREILENLQHDELYLRRIYQ</sequence>
<evidence type="ECO:0000256" key="10">
    <source>
        <dbReference type="ARBA" id="ARBA00022964"/>
    </source>
</evidence>
<evidence type="ECO:0000256" key="11">
    <source>
        <dbReference type="ARBA" id="ARBA00023002"/>
    </source>
</evidence>
<gene>
    <name evidence="18" type="primary">LOC100313646</name>
</gene>
<dbReference type="PROSITE" id="PS51471">
    <property type="entry name" value="FE2OG_OXY"/>
    <property type="match status" value="1"/>
</dbReference>
<keyword evidence="5" id="KW-0479">Metal-binding</keyword>
<protein>
    <recommendedName>
        <fullName evidence="4">procollagen-proline 3-dioxygenase</fullName>
        <ecNumber evidence="4">1.14.11.7</ecNumber>
    </recommendedName>
</protein>
<dbReference type="RefSeq" id="NP_001161578.1">
    <property type="nucleotide sequence ID" value="NM_001168106.1"/>
</dbReference>
<evidence type="ECO:0000256" key="7">
    <source>
        <dbReference type="ARBA" id="ARBA00022737"/>
    </source>
</evidence>
<keyword evidence="12" id="KW-0408">Iron</keyword>
<dbReference type="KEGG" id="sko:100313646"/>
<dbReference type="Gene3D" id="2.60.120.620">
    <property type="entry name" value="q2cbj1_9rhob like domain"/>
    <property type="match status" value="1"/>
</dbReference>
<organism evidence="16">
    <name type="scientific">Saccoglossus kowalevskii</name>
    <name type="common">Acorn worm</name>
    <dbReference type="NCBI Taxonomy" id="10224"/>
    <lineage>
        <taxon>Eukaryota</taxon>
        <taxon>Metazoa</taxon>
        <taxon>Hemichordata</taxon>
        <taxon>Enteropneusta</taxon>
        <taxon>Harrimaniidae</taxon>
        <taxon>Saccoglossus</taxon>
    </lineage>
</organism>
<dbReference type="GO" id="GO:0031418">
    <property type="term" value="F:L-ascorbic acid binding"/>
    <property type="evidence" value="ECO:0007669"/>
    <property type="project" value="InterPro"/>
</dbReference>
<dbReference type="GO" id="GO:0019797">
    <property type="term" value="F:procollagen-proline 3-dioxygenase activity"/>
    <property type="evidence" value="ECO:0007669"/>
    <property type="project" value="UniProtKB-EC"/>
</dbReference>
<evidence type="ECO:0000256" key="2">
    <source>
        <dbReference type="ARBA" id="ARBA00001962"/>
    </source>
</evidence>
<evidence type="ECO:0000256" key="1">
    <source>
        <dbReference type="ARBA" id="ARBA00001961"/>
    </source>
</evidence>
<keyword evidence="7" id="KW-0677">Repeat</keyword>
<reference evidence="16" key="1">
    <citation type="submission" date="2009-10" db="EMBL/GenBank/DDBJ databases">
        <authorList>
            <person name="Freeman R.M.Jr."/>
            <person name="Wu M.M."/>
            <person name="Gerhart J.J."/>
        </authorList>
    </citation>
    <scope>NUCLEOTIDE SEQUENCE</scope>
</reference>
<dbReference type="Pfam" id="PF13640">
    <property type="entry name" value="2OG-FeII_Oxy_3"/>
    <property type="match status" value="1"/>
</dbReference>
<dbReference type="Gene3D" id="1.25.40.10">
    <property type="entry name" value="Tetratricopeptide repeat domain"/>
    <property type="match status" value="2"/>
</dbReference>
<dbReference type="InterPro" id="IPR039575">
    <property type="entry name" value="P3H"/>
</dbReference>
<dbReference type="SMART" id="SM00702">
    <property type="entry name" value="P4Hc"/>
    <property type="match status" value="1"/>
</dbReference>
<dbReference type="Pfam" id="PF23557">
    <property type="entry name" value="TPR_leprecan"/>
    <property type="match status" value="1"/>
</dbReference>
<dbReference type="InterPro" id="IPR011990">
    <property type="entry name" value="TPR-like_helical_dom_sf"/>
</dbReference>
<evidence type="ECO:0000256" key="12">
    <source>
        <dbReference type="ARBA" id="ARBA00023004"/>
    </source>
</evidence>
<dbReference type="GeneID" id="100313646"/>
<dbReference type="EMBL" id="GU076033">
    <property type="protein sequence ID" value="ACY92562.1"/>
    <property type="molecule type" value="mRNA"/>
</dbReference>
<dbReference type="InterPro" id="IPR056585">
    <property type="entry name" value="Leprecan_dom"/>
</dbReference>
<dbReference type="FunFam" id="2.60.120.620:FF:000003">
    <property type="entry name" value="Prolyl 3-hydroxylase 2"/>
    <property type="match status" value="1"/>
</dbReference>
<keyword evidence="9" id="KW-0256">Endoplasmic reticulum</keyword>
<feature type="chain" id="PRO_5003024560" description="procollagen-proline 3-dioxygenase" evidence="14 18">
    <location>
        <begin position="24"/>
        <end position="680"/>
    </location>
</feature>
<dbReference type="AlphaFoldDB" id="D1LX56"/>
<dbReference type="GO" id="GO:0032963">
    <property type="term" value="P:collagen metabolic process"/>
    <property type="evidence" value="ECO:0007669"/>
    <property type="project" value="InterPro"/>
</dbReference>
<accession>D1LX56</accession>
<dbReference type="InterPro" id="IPR044862">
    <property type="entry name" value="Pro_4_hyd_alph_FE2OG_OXY"/>
</dbReference>
<evidence type="ECO:0000259" key="15">
    <source>
        <dbReference type="PROSITE" id="PS51471"/>
    </source>
</evidence>
<dbReference type="InterPro" id="IPR005123">
    <property type="entry name" value="Oxoglu/Fe-dep_dioxygenase_dom"/>
</dbReference>
<keyword evidence="11" id="KW-0560">Oxidoreductase</keyword>
<proteinExistence type="evidence at transcript level"/>
<evidence type="ECO:0000256" key="4">
    <source>
        <dbReference type="ARBA" id="ARBA00012262"/>
    </source>
</evidence>
<evidence type="ECO:0000256" key="3">
    <source>
        <dbReference type="ARBA" id="ARBA00006487"/>
    </source>
</evidence>
<dbReference type="OrthoDB" id="8517835at2759"/>
<comment type="cofactor">
    <cofactor evidence="2">
        <name>Fe cation</name>
        <dbReference type="ChEBI" id="CHEBI:24875"/>
    </cofactor>
</comment>
<evidence type="ECO:0000313" key="18">
    <source>
        <dbReference type="RefSeq" id="NP_001161578.1"/>
    </source>
</evidence>
<reference evidence="18" key="2">
    <citation type="submission" date="2025-05" db="UniProtKB">
        <authorList>
            <consortium name="RefSeq"/>
        </authorList>
    </citation>
    <scope>IDENTIFICATION</scope>
</reference>
<keyword evidence="6 14" id="KW-0732">Signal</keyword>
<dbReference type="SUPFAM" id="SSF48452">
    <property type="entry name" value="TPR-like"/>
    <property type="match status" value="1"/>
</dbReference>
<evidence type="ECO:0000256" key="8">
    <source>
        <dbReference type="ARBA" id="ARBA00022803"/>
    </source>
</evidence>
<keyword evidence="8" id="KW-0802">TPR repeat</keyword>
<evidence type="ECO:0000256" key="14">
    <source>
        <dbReference type="SAM" id="SignalP"/>
    </source>
</evidence>
<name>D1LX56_SACKO</name>
<dbReference type="GO" id="GO:0005506">
    <property type="term" value="F:iron ion binding"/>
    <property type="evidence" value="ECO:0007669"/>
    <property type="project" value="InterPro"/>
</dbReference>
<evidence type="ECO:0000256" key="6">
    <source>
        <dbReference type="ARBA" id="ARBA00022729"/>
    </source>
</evidence>
<keyword evidence="10" id="KW-0223">Dioxygenase</keyword>
<evidence type="ECO:0000256" key="5">
    <source>
        <dbReference type="ARBA" id="ARBA00022723"/>
    </source>
</evidence>
<dbReference type="EC" id="1.14.11.7" evidence="4"/>
<feature type="domain" description="Fe2OG dioxygenase" evidence="15">
    <location>
        <begin position="534"/>
        <end position="649"/>
    </location>
</feature>
<evidence type="ECO:0000313" key="17">
    <source>
        <dbReference type="Proteomes" id="UP000694865"/>
    </source>
</evidence>
<dbReference type="PANTHER" id="PTHR14049:SF9">
    <property type="entry name" value="PROCOLLAGEN-PROLINE 3-DIOXYGENASE"/>
    <property type="match status" value="1"/>
</dbReference>
<dbReference type="GO" id="GO:0005783">
    <property type="term" value="C:endoplasmic reticulum"/>
    <property type="evidence" value="ECO:0007669"/>
    <property type="project" value="TreeGrafter"/>
</dbReference>
<keyword evidence="17" id="KW-1185">Reference proteome</keyword>